<dbReference type="Proteomes" id="UP000019763">
    <property type="component" value="Unassembled WGS sequence"/>
</dbReference>
<feature type="region of interest" description="Disordered" evidence="2">
    <location>
        <begin position="457"/>
        <end position="521"/>
    </location>
</feature>
<proteinExistence type="predicted"/>
<keyword evidence="1" id="KW-0175">Coiled coil</keyword>
<keyword evidence="4" id="KW-1185">Reference proteome</keyword>
<evidence type="ECO:0000256" key="1">
    <source>
        <dbReference type="SAM" id="Coils"/>
    </source>
</evidence>
<feature type="compositionally biased region" description="Low complexity" evidence="2">
    <location>
        <begin position="469"/>
        <end position="490"/>
    </location>
</feature>
<accession>A0A023B3B2</accession>
<feature type="coiled-coil region" evidence="1">
    <location>
        <begin position="397"/>
        <end position="456"/>
    </location>
</feature>
<name>A0A023B3B2_GRENI</name>
<evidence type="ECO:0000256" key="2">
    <source>
        <dbReference type="SAM" id="MobiDB-lite"/>
    </source>
</evidence>
<dbReference type="AlphaFoldDB" id="A0A023B3B2"/>
<protein>
    <submittedName>
        <fullName evidence="3">Uncharacterized protein</fullName>
    </submittedName>
</protein>
<sequence>MNKPSRGGFPGSNRSENGWIPTLSDQILVGDDYDEEDLVFGDDDDETRPNAHVRAESVHRGGVNNQSEERFFKSDVVPRKLVQRMRSFDRHGERIRNWSGESDESALLEGDILDGGVQPRVNRQSGRMEDGPFYAVGDDRLFHDSGLPGSRSIHIREGGLPVAQASVWADDMGERQGGDRWVDLQEAEAPSNVVPMMPDTIRGERMTPWGYATDVTPWSEPAADRKPSKSVSSVDKMFQQSSNTLKKVISTIMGGSGRASEPAPTANSAEQLAENLSDLQVSQTWSGIERYVEQQKQQLDDYLEQMAKVYSQPSKHHLSACHPQRPSLTPLFICATIRTISTHMWETVSGCTSISVGPKEARSREQEDAKLSEETKILDRVSALVKERLRDSISEAEVRWRKELEKETEMRKAAEAETEALLRKVASDKEAQEAAAERAAAEKAAAEKLIEEALSKKTSAEPVAAEAIPEGTGSGETDSGSPSGKLSGSSNPADETASNVDAMNNLKPVKSDVSSGTSTDPSRMVTIKEFIDSVVSSLQQVASRTEALQRRSLGDAGRRLVAANGLVDDSYYPTEDLYELKEYLYDLNEYVQDPRSPSIYNQDVYNQNAYGPIVYDRDALVEMPRYRAGQTVYHQYPENRFPGDGFLVDHSLLGQSLLDPSFVDNSLLDQPLVDQAHVAEPPVDQSSVVDEAAAHRKPDAQYPVGGLVEQQEMISDDRTKEVDAGSVIHVGAFSNEVPVVVHGGLVEGGLVEGGLVEGGLPEDYEPEMYPLDTVAAVLAGDTAATGADENVWAERPVVTLDGLLPTALDDVLRSTTGETILNEDGEWVIFQGVKPVTVEYENPREFQAQESKEVASVEWADMADEWGGIRNQLIGKIASSVEDVSKTVNNNPLSDIVKSLVEGLVESGPKQVPARPIETSSASLDGNSVKDQVAQNAANMLRQISNKVINSGPKFRPGATELDIQHPKQEPAKTVSTDDYYSSQRAARTRNWF</sequence>
<dbReference type="GeneID" id="22913994"/>
<dbReference type="EMBL" id="AFNH02000848">
    <property type="protein sequence ID" value="EZG55400.1"/>
    <property type="molecule type" value="Genomic_DNA"/>
</dbReference>
<dbReference type="VEuPathDB" id="CryptoDB:GNI_113420"/>
<feature type="compositionally biased region" description="Polar residues" evidence="2">
    <location>
        <begin position="491"/>
        <end position="502"/>
    </location>
</feature>
<feature type="region of interest" description="Disordered" evidence="2">
    <location>
        <begin position="1"/>
        <end position="22"/>
    </location>
</feature>
<gene>
    <name evidence="3" type="ORF">GNI_113420</name>
</gene>
<dbReference type="RefSeq" id="XP_011131574.1">
    <property type="nucleotide sequence ID" value="XM_011133272.1"/>
</dbReference>
<reference evidence="3" key="1">
    <citation type="submission" date="2013-12" db="EMBL/GenBank/DDBJ databases">
        <authorList>
            <person name="Omoto C.K."/>
            <person name="Sibley D."/>
            <person name="Venepally P."/>
            <person name="Hadjithomas M."/>
            <person name="Karamycheva S."/>
            <person name="Brunk B."/>
            <person name="Roos D."/>
            <person name="Caler E."/>
            <person name="Lorenzi H."/>
        </authorList>
    </citation>
    <scope>NUCLEOTIDE SEQUENCE</scope>
</reference>
<evidence type="ECO:0000313" key="3">
    <source>
        <dbReference type="EMBL" id="EZG55400.1"/>
    </source>
</evidence>
<evidence type="ECO:0000313" key="4">
    <source>
        <dbReference type="Proteomes" id="UP000019763"/>
    </source>
</evidence>
<organism evidence="3 4">
    <name type="scientific">Gregarina niphandrodes</name>
    <name type="common">Septate eugregarine</name>
    <dbReference type="NCBI Taxonomy" id="110365"/>
    <lineage>
        <taxon>Eukaryota</taxon>
        <taxon>Sar</taxon>
        <taxon>Alveolata</taxon>
        <taxon>Apicomplexa</taxon>
        <taxon>Conoidasida</taxon>
        <taxon>Gregarinasina</taxon>
        <taxon>Eugregarinorida</taxon>
        <taxon>Gregarinidae</taxon>
        <taxon>Gregarina</taxon>
    </lineage>
</organism>
<feature type="compositionally biased region" description="Polar residues" evidence="2">
    <location>
        <begin position="512"/>
        <end position="521"/>
    </location>
</feature>
<comment type="caution">
    <text evidence="3">The sequence shown here is derived from an EMBL/GenBank/DDBJ whole genome shotgun (WGS) entry which is preliminary data.</text>
</comment>